<dbReference type="SUPFAM" id="SSF54862">
    <property type="entry name" value="4Fe-4S ferredoxins"/>
    <property type="match status" value="1"/>
</dbReference>
<proteinExistence type="predicted"/>
<feature type="domain" description="4Fe-4S ferredoxin-type" evidence="5">
    <location>
        <begin position="215"/>
        <end position="243"/>
    </location>
</feature>
<dbReference type="PANTHER" id="PTHR43687">
    <property type="entry name" value="ADENYLYLSULFATE REDUCTASE, BETA SUBUNIT"/>
    <property type="match status" value="1"/>
</dbReference>
<dbReference type="Proteomes" id="UP001501510">
    <property type="component" value="Unassembled WGS sequence"/>
</dbReference>
<keyword evidence="4" id="KW-0411">Iron-sulfur</keyword>
<organism evidence="6 7">
    <name type="scientific">Clostridium oceanicum</name>
    <dbReference type="NCBI Taxonomy" id="1543"/>
    <lineage>
        <taxon>Bacteria</taxon>
        <taxon>Bacillati</taxon>
        <taxon>Bacillota</taxon>
        <taxon>Clostridia</taxon>
        <taxon>Eubacteriales</taxon>
        <taxon>Clostridiaceae</taxon>
        <taxon>Clostridium</taxon>
    </lineage>
</organism>
<comment type="caution">
    <text evidence="6">The sequence shown here is derived from an EMBL/GenBank/DDBJ whole genome shotgun (WGS) entry which is preliminary data.</text>
</comment>
<dbReference type="RefSeq" id="WP_343761773.1">
    <property type="nucleotide sequence ID" value="NZ_BAAACG010000010.1"/>
</dbReference>
<dbReference type="InterPro" id="IPR050572">
    <property type="entry name" value="Fe-S_Ferredoxin"/>
</dbReference>
<evidence type="ECO:0000256" key="1">
    <source>
        <dbReference type="ARBA" id="ARBA00022485"/>
    </source>
</evidence>
<dbReference type="InterPro" id="IPR017900">
    <property type="entry name" value="4Fe4S_Fe_S_CS"/>
</dbReference>
<dbReference type="Gene3D" id="3.30.70.20">
    <property type="match status" value="1"/>
</dbReference>
<dbReference type="PROSITE" id="PS51379">
    <property type="entry name" value="4FE4S_FER_2"/>
    <property type="match status" value="2"/>
</dbReference>
<dbReference type="PROSITE" id="PS00198">
    <property type="entry name" value="4FE4S_FER_1"/>
    <property type="match status" value="2"/>
</dbReference>
<evidence type="ECO:0000256" key="2">
    <source>
        <dbReference type="ARBA" id="ARBA00022723"/>
    </source>
</evidence>
<dbReference type="EMBL" id="BAAACG010000010">
    <property type="protein sequence ID" value="GAA0741715.1"/>
    <property type="molecule type" value="Genomic_DNA"/>
</dbReference>
<keyword evidence="1" id="KW-0004">4Fe-4S</keyword>
<dbReference type="InterPro" id="IPR047964">
    <property type="entry name" value="EFR1-like"/>
</dbReference>
<evidence type="ECO:0000256" key="3">
    <source>
        <dbReference type="ARBA" id="ARBA00023004"/>
    </source>
</evidence>
<evidence type="ECO:0000256" key="4">
    <source>
        <dbReference type="ARBA" id="ARBA00023014"/>
    </source>
</evidence>
<dbReference type="PANTHER" id="PTHR43687:SF1">
    <property type="entry name" value="FERREDOXIN III"/>
    <property type="match status" value="1"/>
</dbReference>
<protein>
    <submittedName>
        <fullName evidence="6">EFR1 family ferrodoxin</fullName>
    </submittedName>
</protein>
<name>A0ABP3UWR6_9CLOT</name>
<dbReference type="InterPro" id="IPR017896">
    <property type="entry name" value="4Fe4S_Fe-S-bd"/>
</dbReference>
<sequence length="264" mass="29978">MKILYFTATGNSLYIAKSIGGEIYSIPQMIKEGRYEFTDDKIGIVFPLHSWSVTPYIVDFLKKATFNCNYLFAITTYGIYSGAVAKHLQDIGKEAGFSFSYINKIKMVDNYIPTFNMDKEVKKEPKKGIEKQLEGIKSDIANSKKWIMKESIIDKMATNHMLKRGSKPYNKKRLKVHAYGEGIKNYIDVDDSCTQCGVCAKVCPVDNITMDYKNGKIALSDKCFMCFACVHHCPSNAIHIKGQVSKSRYRNSHIKLKEIIDANK</sequence>
<gene>
    <name evidence="6" type="ORF">GCM10008906_23260</name>
</gene>
<keyword evidence="2" id="KW-0479">Metal-binding</keyword>
<feature type="domain" description="4Fe-4S ferredoxin-type" evidence="5">
    <location>
        <begin position="183"/>
        <end position="213"/>
    </location>
</feature>
<dbReference type="SUPFAM" id="SSF52218">
    <property type="entry name" value="Flavoproteins"/>
    <property type="match status" value="1"/>
</dbReference>
<evidence type="ECO:0000259" key="5">
    <source>
        <dbReference type="PROSITE" id="PS51379"/>
    </source>
</evidence>
<dbReference type="NCBIfam" id="NF038196">
    <property type="entry name" value="ferrodoxin_EFR1"/>
    <property type="match status" value="1"/>
</dbReference>
<keyword evidence="3" id="KW-0408">Iron</keyword>
<accession>A0ABP3UWR6</accession>
<keyword evidence="7" id="KW-1185">Reference proteome</keyword>
<reference evidence="7" key="1">
    <citation type="journal article" date="2019" name="Int. J. Syst. Evol. Microbiol.">
        <title>The Global Catalogue of Microorganisms (GCM) 10K type strain sequencing project: providing services to taxonomists for standard genome sequencing and annotation.</title>
        <authorList>
            <consortium name="The Broad Institute Genomics Platform"/>
            <consortium name="The Broad Institute Genome Sequencing Center for Infectious Disease"/>
            <person name="Wu L."/>
            <person name="Ma J."/>
        </authorList>
    </citation>
    <scope>NUCLEOTIDE SEQUENCE [LARGE SCALE GENOMIC DNA]</scope>
    <source>
        <strain evidence="7">JCM 1407</strain>
    </source>
</reference>
<dbReference type="InterPro" id="IPR029039">
    <property type="entry name" value="Flavoprotein-like_sf"/>
</dbReference>
<evidence type="ECO:0000313" key="6">
    <source>
        <dbReference type="EMBL" id="GAA0741715.1"/>
    </source>
</evidence>
<dbReference type="Pfam" id="PF13237">
    <property type="entry name" value="Fer4_10"/>
    <property type="match status" value="1"/>
</dbReference>
<evidence type="ECO:0000313" key="7">
    <source>
        <dbReference type="Proteomes" id="UP001501510"/>
    </source>
</evidence>